<name>A0A2B7XYE1_9EURO</name>
<evidence type="ECO:0000256" key="5">
    <source>
        <dbReference type="SAM" id="Coils"/>
    </source>
</evidence>
<organism evidence="8 9">
    <name type="scientific">Helicocarpus griseus UAMH5409</name>
    <dbReference type="NCBI Taxonomy" id="1447875"/>
    <lineage>
        <taxon>Eukaryota</taxon>
        <taxon>Fungi</taxon>
        <taxon>Dikarya</taxon>
        <taxon>Ascomycota</taxon>
        <taxon>Pezizomycotina</taxon>
        <taxon>Eurotiomycetes</taxon>
        <taxon>Eurotiomycetidae</taxon>
        <taxon>Onygenales</taxon>
        <taxon>Ajellomycetaceae</taxon>
        <taxon>Helicocarpus</taxon>
    </lineage>
</organism>
<evidence type="ECO:0000256" key="1">
    <source>
        <dbReference type="ARBA" id="ARBA00004167"/>
    </source>
</evidence>
<feature type="transmembrane region" description="Helical" evidence="7">
    <location>
        <begin position="97"/>
        <end position="121"/>
    </location>
</feature>
<keyword evidence="5" id="KW-0175">Coiled coil</keyword>
<keyword evidence="4 7" id="KW-0472">Membrane</keyword>
<feature type="compositionally biased region" description="Basic and acidic residues" evidence="6">
    <location>
        <begin position="50"/>
        <end position="59"/>
    </location>
</feature>
<sequence length="264" mass="29042">MSRSAADATRFTPTGPYASSKSSVTNSTTSRWAGAGATSSNAPRPGSGDVPRESPKQKVERLRAEARASRYAKTFTPMDRFMANGRIWADRAHRVTVYTLIAASGVAAVLTVYSATSLLLYNRRQRQLWIDRELEKLLEARKAYVAGNATPEQLKVLEQDKLAEEENKRREELKKEKLFYKGKEWLFGGLKSEEGTTNTGVKGNDEIANTKPSVLEAVNAKRAETGAPFEQGPSTGVGQVQLNQKAGEGSTEPKRSWTSWITGR</sequence>
<feature type="compositionally biased region" description="Low complexity" evidence="6">
    <location>
        <begin position="19"/>
        <end position="30"/>
    </location>
</feature>
<dbReference type="EMBL" id="PDNB01000043">
    <property type="protein sequence ID" value="PGH13642.1"/>
    <property type="molecule type" value="Genomic_DNA"/>
</dbReference>
<reference evidence="8 9" key="1">
    <citation type="submission" date="2017-10" db="EMBL/GenBank/DDBJ databases">
        <title>Comparative genomics in systemic dimorphic fungi from Ajellomycetaceae.</title>
        <authorList>
            <person name="Munoz J.F."/>
            <person name="Mcewen J.G."/>
            <person name="Clay O.K."/>
            <person name="Cuomo C.A."/>
        </authorList>
    </citation>
    <scope>NUCLEOTIDE SEQUENCE [LARGE SCALE GENOMIC DNA]</scope>
    <source>
        <strain evidence="8 9">UAMH5409</strain>
    </source>
</reference>
<dbReference type="Pfam" id="PF14880">
    <property type="entry name" value="COX14"/>
    <property type="match status" value="1"/>
</dbReference>
<feature type="region of interest" description="Disordered" evidence="6">
    <location>
        <begin position="1"/>
        <end position="59"/>
    </location>
</feature>
<comment type="subcellular location">
    <subcellularLocation>
        <location evidence="1">Membrane</location>
        <topology evidence="1">Single-pass membrane protein</topology>
    </subcellularLocation>
</comment>
<comment type="caution">
    <text evidence="8">The sequence shown here is derived from an EMBL/GenBank/DDBJ whole genome shotgun (WGS) entry which is preliminary data.</text>
</comment>
<feature type="compositionally biased region" description="Polar residues" evidence="6">
    <location>
        <begin position="232"/>
        <end position="244"/>
    </location>
</feature>
<dbReference type="OrthoDB" id="4205486at2759"/>
<proteinExistence type="predicted"/>
<dbReference type="GO" id="GO:0016020">
    <property type="term" value="C:membrane"/>
    <property type="evidence" value="ECO:0007669"/>
    <property type="project" value="UniProtKB-SubCell"/>
</dbReference>
<evidence type="ECO:0000256" key="3">
    <source>
        <dbReference type="ARBA" id="ARBA00022989"/>
    </source>
</evidence>
<protein>
    <submittedName>
        <fullName evidence="8">Uncharacterized protein</fullName>
    </submittedName>
</protein>
<keyword evidence="9" id="KW-1185">Reference proteome</keyword>
<evidence type="ECO:0000313" key="8">
    <source>
        <dbReference type="EMBL" id="PGH13642.1"/>
    </source>
</evidence>
<dbReference type="InterPro" id="IPR029208">
    <property type="entry name" value="COX14"/>
</dbReference>
<evidence type="ECO:0000256" key="7">
    <source>
        <dbReference type="SAM" id="Phobius"/>
    </source>
</evidence>
<feature type="coiled-coil region" evidence="5">
    <location>
        <begin position="154"/>
        <end position="183"/>
    </location>
</feature>
<evidence type="ECO:0000256" key="4">
    <source>
        <dbReference type="ARBA" id="ARBA00023136"/>
    </source>
</evidence>
<feature type="region of interest" description="Disordered" evidence="6">
    <location>
        <begin position="222"/>
        <end position="264"/>
    </location>
</feature>
<keyword evidence="3 7" id="KW-1133">Transmembrane helix</keyword>
<evidence type="ECO:0000256" key="2">
    <source>
        <dbReference type="ARBA" id="ARBA00022692"/>
    </source>
</evidence>
<evidence type="ECO:0000313" key="9">
    <source>
        <dbReference type="Proteomes" id="UP000223968"/>
    </source>
</evidence>
<dbReference type="AlphaFoldDB" id="A0A2B7XYE1"/>
<evidence type="ECO:0000256" key="6">
    <source>
        <dbReference type="SAM" id="MobiDB-lite"/>
    </source>
</evidence>
<keyword evidence="2 7" id="KW-0812">Transmembrane</keyword>
<gene>
    <name evidence="8" type="ORF">AJ79_03490</name>
</gene>
<dbReference type="Proteomes" id="UP000223968">
    <property type="component" value="Unassembled WGS sequence"/>
</dbReference>
<accession>A0A2B7XYE1</accession>